<comment type="subcellular location">
    <subcellularLocation>
        <location evidence="1">Cell envelope</location>
    </subcellularLocation>
</comment>
<organism evidence="6 7">
    <name type="scientific">Cellulomonas edaphi</name>
    <dbReference type="NCBI Taxonomy" id="3053468"/>
    <lineage>
        <taxon>Bacteria</taxon>
        <taxon>Bacillati</taxon>
        <taxon>Actinomycetota</taxon>
        <taxon>Actinomycetes</taxon>
        <taxon>Micrococcales</taxon>
        <taxon>Cellulomonadaceae</taxon>
        <taxon>Cellulomonas</taxon>
    </lineage>
</organism>
<comment type="caution">
    <text evidence="6">The sequence shown here is derived from an EMBL/GenBank/DDBJ whole genome shotgun (WGS) entry which is preliminary data.</text>
</comment>
<dbReference type="PROSITE" id="PS51257">
    <property type="entry name" value="PROKAR_LIPOPROTEIN"/>
    <property type="match status" value="1"/>
</dbReference>
<dbReference type="Proteomes" id="UP001321453">
    <property type="component" value="Unassembled WGS sequence"/>
</dbReference>
<proteinExistence type="inferred from homology"/>
<comment type="similarity">
    <text evidence="2">Belongs to the LppX/LprAFG lipoprotein family.</text>
</comment>
<name>A0ABT7S2Y3_9CELL</name>
<dbReference type="InterPro" id="IPR009830">
    <property type="entry name" value="LppX/LprAFG"/>
</dbReference>
<keyword evidence="3" id="KW-0472">Membrane</keyword>
<protein>
    <submittedName>
        <fullName evidence="6">LppX_LprAFG lipoprotein</fullName>
    </submittedName>
</protein>
<dbReference type="PROSITE" id="PS51318">
    <property type="entry name" value="TAT"/>
    <property type="match status" value="1"/>
</dbReference>
<feature type="region of interest" description="Disordered" evidence="4">
    <location>
        <begin position="26"/>
        <end position="55"/>
    </location>
</feature>
<evidence type="ECO:0000256" key="3">
    <source>
        <dbReference type="ARBA" id="ARBA00022475"/>
    </source>
</evidence>
<evidence type="ECO:0000256" key="5">
    <source>
        <dbReference type="SAM" id="SignalP"/>
    </source>
</evidence>
<dbReference type="InterPro" id="IPR029046">
    <property type="entry name" value="LolA/LolB/LppX"/>
</dbReference>
<feature type="signal peptide" evidence="5">
    <location>
        <begin position="1"/>
        <end position="22"/>
    </location>
</feature>
<sequence length="271" mass="28031">MHVRRLTVLATASAAAAALALAGCSSSSDDDATKPSASASATTAATPEAPAQSTELNAENFITTIADSMSGDASYHTVMTTSAGGSVAMTAEGDAVVDGDDIAMAMTMSSEGMEMEVRVLEGIWYMNLGELSGNKFFKVDPSDESNPMAASLGGLTDQMDPAASVKAMQDAVVSVEKSGEPETIDGVEAQPYEVVVDTSKITGSMGDALKAAGTSVPKTFTYTYWIGSDGKPRKMVMDQSGTTTEMTMTDWGKKVTVKAPPADQITDMPTS</sequence>
<feature type="chain" id="PRO_5046076836" evidence="5">
    <location>
        <begin position="23"/>
        <end position="271"/>
    </location>
</feature>
<evidence type="ECO:0000256" key="2">
    <source>
        <dbReference type="ARBA" id="ARBA00009194"/>
    </source>
</evidence>
<feature type="compositionally biased region" description="Low complexity" evidence="4">
    <location>
        <begin position="34"/>
        <end position="54"/>
    </location>
</feature>
<keyword evidence="3" id="KW-1003">Cell membrane</keyword>
<reference evidence="6 7" key="1">
    <citation type="submission" date="2023-06" db="EMBL/GenBank/DDBJ databases">
        <title>Cellulomonas sp. MW9 Whole genome sequence.</title>
        <authorList>
            <person name="Park S."/>
        </authorList>
    </citation>
    <scope>NUCLEOTIDE SEQUENCE [LARGE SCALE GENOMIC DNA]</scope>
    <source>
        <strain evidence="6 7">MW9</strain>
    </source>
</reference>
<keyword evidence="5" id="KW-0732">Signal</keyword>
<keyword evidence="6" id="KW-0449">Lipoprotein</keyword>
<dbReference type="InterPro" id="IPR006311">
    <property type="entry name" value="TAT_signal"/>
</dbReference>
<dbReference type="Pfam" id="PF07161">
    <property type="entry name" value="LppX_LprAFG"/>
    <property type="match status" value="1"/>
</dbReference>
<evidence type="ECO:0000256" key="1">
    <source>
        <dbReference type="ARBA" id="ARBA00004196"/>
    </source>
</evidence>
<accession>A0ABT7S2Y3</accession>
<dbReference type="Gene3D" id="2.50.20.20">
    <property type="match status" value="1"/>
</dbReference>
<dbReference type="SUPFAM" id="SSF89392">
    <property type="entry name" value="Prokaryotic lipoproteins and lipoprotein localization factors"/>
    <property type="match status" value="1"/>
</dbReference>
<dbReference type="RefSeq" id="WP_289444510.1">
    <property type="nucleotide sequence ID" value="NZ_JAUCGR010000001.1"/>
</dbReference>
<gene>
    <name evidence="6" type="ORF">QRT05_01385</name>
</gene>
<evidence type="ECO:0000313" key="7">
    <source>
        <dbReference type="Proteomes" id="UP001321453"/>
    </source>
</evidence>
<evidence type="ECO:0000313" key="6">
    <source>
        <dbReference type="EMBL" id="MDM7829973.1"/>
    </source>
</evidence>
<keyword evidence="7" id="KW-1185">Reference proteome</keyword>
<evidence type="ECO:0000256" key="4">
    <source>
        <dbReference type="SAM" id="MobiDB-lite"/>
    </source>
</evidence>
<dbReference type="EMBL" id="JAUCGR010000001">
    <property type="protein sequence ID" value="MDM7829973.1"/>
    <property type="molecule type" value="Genomic_DNA"/>
</dbReference>